<dbReference type="Pfam" id="PF22124">
    <property type="entry name" value="Glyco_hydro_95_cat"/>
    <property type="match status" value="1"/>
</dbReference>
<feature type="domain" description="Glycosyl hydrolase family 95 N-terminal" evidence="1">
    <location>
        <begin position="3"/>
        <end position="238"/>
    </location>
</feature>
<dbReference type="Pfam" id="PF14498">
    <property type="entry name" value="Glyco_hyd_65N_2"/>
    <property type="match status" value="1"/>
</dbReference>
<keyword evidence="5" id="KW-1185">Reference proteome</keyword>
<dbReference type="InterPro" id="IPR008928">
    <property type="entry name" value="6-hairpin_glycosidase_sf"/>
</dbReference>
<protein>
    <submittedName>
        <fullName evidence="4">Glycoside hydrolase family 95 protein</fullName>
    </submittedName>
</protein>
<dbReference type="Pfam" id="PF21307">
    <property type="entry name" value="Glyco_hydro_95_C"/>
    <property type="match status" value="1"/>
</dbReference>
<keyword evidence="4" id="KW-0378">Hydrolase</keyword>
<feature type="domain" description="Glycosyl hydrolase family 95 catalytic" evidence="3">
    <location>
        <begin position="258"/>
        <end position="662"/>
    </location>
</feature>
<comment type="caution">
    <text evidence="4">The sequence shown here is derived from an EMBL/GenBank/DDBJ whole genome shotgun (WGS) entry which is preliminary data.</text>
</comment>
<evidence type="ECO:0000259" key="3">
    <source>
        <dbReference type="Pfam" id="PF22124"/>
    </source>
</evidence>
<dbReference type="EMBL" id="JACJVO010000002">
    <property type="protein sequence ID" value="MBB6729547.1"/>
    <property type="molecule type" value="Genomic_DNA"/>
</dbReference>
<dbReference type="InterPro" id="IPR016518">
    <property type="entry name" value="Alpha-L-fucosidase"/>
</dbReference>
<evidence type="ECO:0000259" key="2">
    <source>
        <dbReference type="Pfam" id="PF21307"/>
    </source>
</evidence>
<evidence type="ECO:0000259" key="1">
    <source>
        <dbReference type="Pfam" id="PF14498"/>
    </source>
</evidence>
<accession>A0A7X0VTT6</accession>
<dbReference type="InterPro" id="IPR027414">
    <property type="entry name" value="GH95_N_dom"/>
</dbReference>
<evidence type="ECO:0000313" key="5">
    <source>
        <dbReference type="Proteomes" id="UP000564644"/>
    </source>
</evidence>
<proteinExistence type="predicted"/>
<dbReference type="FunFam" id="1.50.10.10:FF:000028">
    <property type="entry name" value="Alpha-L-fucosidase 2"/>
    <property type="match status" value="1"/>
</dbReference>
<dbReference type="GO" id="GO:0005975">
    <property type="term" value="P:carbohydrate metabolic process"/>
    <property type="evidence" value="ECO:0007669"/>
    <property type="project" value="InterPro"/>
</dbReference>
<dbReference type="PANTHER" id="PTHR31084:SF0">
    <property type="entry name" value="ALPHA-L-FUCOSIDASE 2"/>
    <property type="match status" value="1"/>
</dbReference>
<dbReference type="Proteomes" id="UP000564644">
    <property type="component" value="Unassembled WGS sequence"/>
</dbReference>
<dbReference type="GO" id="GO:0004560">
    <property type="term" value="F:alpha-L-fucosidase activity"/>
    <property type="evidence" value="ECO:0007669"/>
    <property type="project" value="InterPro"/>
</dbReference>
<feature type="domain" description="Alpha fucosidase A-like C-terminal" evidence="2">
    <location>
        <begin position="664"/>
        <end position="757"/>
    </location>
</feature>
<name>A0A7X0VTT6_9BACL</name>
<dbReference type="InterPro" id="IPR049053">
    <property type="entry name" value="AFCA-like_C"/>
</dbReference>
<organism evidence="4 5">
    <name type="scientific">Cohnella zeiphila</name>
    <dbReference type="NCBI Taxonomy" id="2761120"/>
    <lineage>
        <taxon>Bacteria</taxon>
        <taxon>Bacillati</taxon>
        <taxon>Bacillota</taxon>
        <taxon>Bacilli</taxon>
        <taxon>Bacillales</taxon>
        <taxon>Paenibacillaceae</taxon>
        <taxon>Cohnella</taxon>
    </lineage>
</organism>
<gene>
    <name evidence="4" type="ORF">H7C18_01375</name>
</gene>
<sequence length="767" mass="84808">MKLWFDRPAASWEEALPIGSGRLGGMIYGQPERERVALNEDSLWYGGPRDRNNPDALAHLETIRQALLDDRVQEAQRLSLLALSGVPETQRHYVPLGELALTFDSQGQAEDYRRELDLTTGIASVGYRAGGIAYRRETFASEPDRAIVVRLEADRPGAVGFTARLTRGPNNRYYDEIARSGDRTLIMRGNGGGTGGVDFRLVLRAEAEGGSVRIVGEHLIVRDADRVTLVLAAATSFRFADPEAEALRAADAASARGFEELRRRQIGDVRPLMERVELRLGPEEDGLARLPTDARLERVRAGAEDPGLMALYYQFGRYLLVASSRPGSLPANLQGIWNDRILPPWDSKYTININTQMNYWPAESGNLAECHGPLFGLIERMREPGRKTARAMYGCEGFVAHHNTDLWADTAPQDLYLPSTFWPMGAAWLCLHLWEHYAYGLNRSFLADAYGTMREAAEFFVHYLTELPDGRLVTVPSVSPENTYVLPGGEKGILCAGPAMDSQILRELFRACIEAAGILGIDEAFAGRLAELLSRLPEPAVGRHGQLLEWLEDYEEAEPGHRHISHLFALHPGTGWSVRTTPEWTDAARVTLERRLAHGGGHTGWSRAWIVNLWARLEDGEKAYENVKALLAHSTLPNLFDNHPPFQIDGNFGGAAGIAEMLLQSHAGELHLLPALPSAWREGEVRGLRARGGCEVDLRWSDGALLEARIRTAADGERFVRAEGEWDLAAGGVPVDAAVDGEGRIRWAALAGTEYALRRRTSRESGQ</sequence>
<dbReference type="InterPro" id="IPR054363">
    <property type="entry name" value="GH95_cat"/>
</dbReference>
<dbReference type="Gene3D" id="1.50.10.10">
    <property type="match status" value="1"/>
</dbReference>
<dbReference type="PANTHER" id="PTHR31084">
    <property type="entry name" value="ALPHA-L-FUCOSIDASE 2"/>
    <property type="match status" value="1"/>
</dbReference>
<reference evidence="4 5" key="1">
    <citation type="submission" date="2020-08" db="EMBL/GenBank/DDBJ databases">
        <title>Cohnella phylogeny.</title>
        <authorList>
            <person name="Dunlap C."/>
        </authorList>
    </citation>
    <scope>NUCLEOTIDE SEQUENCE [LARGE SCALE GENOMIC DNA]</scope>
    <source>
        <strain evidence="4 5">CBP 2801</strain>
    </source>
</reference>
<dbReference type="InterPro" id="IPR012341">
    <property type="entry name" value="6hp_glycosidase-like_sf"/>
</dbReference>
<dbReference type="SUPFAM" id="SSF48208">
    <property type="entry name" value="Six-hairpin glycosidases"/>
    <property type="match status" value="1"/>
</dbReference>
<dbReference type="PIRSF" id="PIRSF007663">
    <property type="entry name" value="UCP007663"/>
    <property type="match status" value="1"/>
</dbReference>
<dbReference type="AlphaFoldDB" id="A0A7X0VTT6"/>
<evidence type="ECO:0000313" key="4">
    <source>
        <dbReference type="EMBL" id="MBB6729547.1"/>
    </source>
</evidence>